<organism evidence="1 2">
    <name type="scientific">Malus domestica</name>
    <name type="common">Apple</name>
    <name type="synonym">Pyrus malus</name>
    <dbReference type="NCBI Taxonomy" id="3750"/>
    <lineage>
        <taxon>Eukaryota</taxon>
        <taxon>Viridiplantae</taxon>
        <taxon>Streptophyta</taxon>
        <taxon>Embryophyta</taxon>
        <taxon>Tracheophyta</taxon>
        <taxon>Spermatophyta</taxon>
        <taxon>Magnoliopsida</taxon>
        <taxon>eudicotyledons</taxon>
        <taxon>Gunneridae</taxon>
        <taxon>Pentapetalae</taxon>
        <taxon>rosids</taxon>
        <taxon>fabids</taxon>
        <taxon>Rosales</taxon>
        <taxon>Rosaceae</taxon>
        <taxon>Amygdaloideae</taxon>
        <taxon>Maleae</taxon>
        <taxon>Malus</taxon>
    </lineage>
</organism>
<name>A0A498J685_MALDO</name>
<dbReference type="EMBL" id="RDQH01000335">
    <property type="protein sequence ID" value="RXH88971.1"/>
    <property type="molecule type" value="Genomic_DNA"/>
</dbReference>
<reference evidence="1 2" key="1">
    <citation type="submission" date="2018-10" db="EMBL/GenBank/DDBJ databases">
        <title>A high-quality apple genome assembly.</title>
        <authorList>
            <person name="Hu J."/>
        </authorList>
    </citation>
    <scope>NUCLEOTIDE SEQUENCE [LARGE SCALE GENOMIC DNA]</scope>
    <source>
        <strain evidence="2">cv. HFTH1</strain>
        <tissue evidence="1">Young leaf</tissue>
    </source>
</reference>
<comment type="caution">
    <text evidence="1">The sequence shown here is derived from an EMBL/GenBank/DDBJ whole genome shotgun (WGS) entry which is preliminary data.</text>
</comment>
<dbReference type="Proteomes" id="UP000290289">
    <property type="component" value="Chromosome 9"/>
</dbReference>
<evidence type="ECO:0000313" key="1">
    <source>
        <dbReference type="EMBL" id="RXH88971.1"/>
    </source>
</evidence>
<evidence type="ECO:0000313" key="2">
    <source>
        <dbReference type="Proteomes" id="UP000290289"/>
    </source>
</evidence>
<gene>
    <name evidence="1" type="ORF">DVH24_000570</name>
</gene>
<proteinExistence type="predicted"/>
<keyword evidence="2" id="KW-1185">Reference proteome</keyword>
<sequence length="244" mass="28193">MASINFAMNLHNVHVILNGGHEQPIRIAMRCASILTSLPNHPYIFARLRLFDDYEKYDNTFIFDFLITFTSSLIFLKRSYQFGTRARFMARKNQAPPVESSSAAVAMDTQTKHLTTQLYAMQETVAMLSTHRDEFQTYMAELQRSITVLTNQQAQFQATPQNQQSDLRRTMLEEIHQIQVKTRPLSTKRTLRLFDGYEKYDSTFIFDFLIAFTSSLIFLKISYHCICIDNGPPTEVPLPTPCKP</sequence>
<protein>
    <submittedName>
        <fullName evidence="1">Uncharacterized protein</fullName>
    </submittedName>
</protein>
<accession>A0A498J685</accession>
<dbReference type="AlphaFoldDB" id="A0A498J685"/>